<organism evidence="1 2">
    <name type="scientific">Phytomonospora endophytica</name>
    <dbReference type="NCBI Taxonomy" id="714109"/>
    <lineage>
        <taxon>Bacteria</taxon>
        <taxon>Bacillati</taxon>
        <taxon>Actinomycetota</taxon>
        <taxon>Actinomycetes</taxon>
        <taxon>Micromonosporales</taxon>
        <taxon>Micromonosporaceae</taxon>
        <taxon>Phytomonospora</taxon>
    </lineage>
</organism>
<name>A0A841FF44_9ACTN</name>
<keyword evidence="2" id="KW-1185">Reference proteome</keyword>
<reference evidence="1 2" key="1">
    <citation type="submission" date="2020-08" db="EMBL/GenBank/DDBJ databases">
        <title>Genomic Encyclopedia of Type Strains, Phase IV (KMG-IV): sequencing the most valuable type-strain genomes for metagenomic binning, comparative biology and taxonomic classification.</title>
        <authorList>
            <person name="Goeker M."/>
        </authorList>
    </citation>
    <scope>NUCLEOTIDE SEQUENCE [LARGE SCALE GENOMIC DNA]</scope>
    <source>
        <strain evidence="1 2">YIM 65646</strain>
    </source>
</reference>
<protein>
    <submittedName>
        <fullName evidence="1">Uncharacterized protein</fullName>
    </submittedName>
</protein>
<comment type="caution">
    <text evidence="1">The sequence shown here is derived from an EMBL/GenBank/DDBJ whole genome shotgun (WGS) entry which is preliminary data.</text>
</comment>
<gene>
    <name evidence="1" type="ORF">HNR73_002045</name>
</gene>
<evidence type="ECO:0000313" key="1">
    <source>
        <dbReference type="EMBL" id="MBB6034195.1"/>
    </source>
</evidence>
<proteinExistence type="predicted"/>
<dbReference type="RefSeq" id="WP_184787080.1">
    <property type="nucleotide sequence ID" value="NZ_BONT01000045.1"/>
</dbReference>
<dbReference type="EMBL" id="JACHGT010000004">
    <property type="protein sequence ID" value="MBB6034195.1"/>
    <property type="molecule type" value="Genomic_DNA"/>
</dbReference>
<dbReference type="AlphaFoldDB" id="A0A841FF44"/>
<sequence>MTTRSPIHPGGRPALPVHDRVDDEDFAPLVDDGDPWEAFFAAEDTAPAAGDSLPLAA</sequence>
<accession>A0A841FF44</accession>
<dbReference type="Proteomes" id="UP000548476">
    <property type="component" value="Unassembled WGS sequence"/>
</dbReference>
<evidence type="ECO:0000313" key="2">
    <source>
        <dbReference type="Proteomes" id="UP000548476"/>
    </source>
</evidence>